<evidence type="ECO:0000313" key="1">
    <source>
        <dbReference type="EMBL" id="KAL3268557.1"/>
    </source>
</evidence>
<keyword evidence="3" id="KW-1185">Reference proteome</keyword>
<organism evidence="1 3">
    <name type="scientific">Cryptolaemus montrouzieri</name>
    <dbReference type="NCBI Taxonomy" id="559131"/>
    <lineage>
        <taxon>Eukaryota</taxon>
        <taxon>Metazoa</taxon>
        <taxon>Ecdysozoa</taxon>
        <taxon>Arthropoda</taxon>
        <taxon>Hexapoda</taxon>
        <taxon>Insecta</taxon>
        <taxon>Pterygota</taxon>
        <taxon>Neoptera</taxon>
        <taxon>Endopterygota</taxon>
        <taxon>Coleoptera</taxon>
        <taxon>Polyphaga</taxon>
        <taxon>Cucujiformia</taxon>
        <taxon>Coccinelloidea</taxon>
        <taxon>Coccinellidae</taxon>
        <taxon>Scymninae</taxon>
        <taxon>Scymnini</taxon>
        <taxon>Cryptolaemus</taxon>
    </lineage>
</organism>
<protein>
    <submittedName>
        <fullName evidence="1">Uncharacterized protein</fullName>
    </submittedName>
</protein>
<dbReference type="EMBL" id="JABFTP020000021">
    <property type="protein sequence ID" value="KAL3268557.1"/>
    <property type="molecule type" value="Genomic_DNA"/>
</dbReference>
<reference evidence="1" key="2">
    <citation type="submission" date="2024-03" db="EMBL/GenBank/DDBJ databases">
        <title>Genomics of ladybird beetles.</title>
        <authorList>
            <person name="Li H.-S."/>
            <person name="Huang Y.-H."/>
        </authorList>
    </citation>
    <scope>NUCLEOTIDE SEQUENCE</scope>
    <source>
        <strain evidence="1">SYSU2018</strain>
        <tissue evidence="1">Whole body of male adult</tissue>
    </source>
</reference>
<sequence length="57" mass="6835">MSQAFTTFFIFRCMLFHHTSPRIYSHVLCMPTWPSDIWYSFMKVEMSSFGITIKNSF</sequence>
<evidence type="ECO:0000313" key="2">
    <source>
        <dbReference type="EMBL" id="KAL3273924.1"/>
    </source>
</evidence>
<comment type="caution">
    <text evidence="1">The sequence shown here is derived from an EMBL/GenBank/DDBJ whole genome shotgun (WGS) entry which is preliminary data.</text>
</comment>
<dbReference type="EMBL" id="JABFTP020000062">
    <property type="protein sequence ID" value="KAL3273924.1"/>
    <property type="molecule type" value="Genomic_DNA"/>
</dbReference>
<dbReference type="Proteomes" id="UP001516400">
    <property type="component" value="Unassembled WGS sequence"/>
</dbReference>
<dbReference type="AlphaFoldDB" id="A0ABD2MQI0"/>
<accession>A0ABD2MQI0</accession>
<name>A0ABD2MQI0_9CUCU</name>
<gene>
    <name evidence="1" type="ORF">HHI36_007665</name>
    <name evidence="2" type="ORF">HHI36_015350</name>
</gene>
<proteinExistence type="predicted"/>
<evidence type="ECO:0000313" key="3">
    <source>
        <dbReference type="Proteomes" id="UP001516400"/>
    </source>
</evidence>
<reference evidence="1 3" key="1">
    <citation type="journal article" date="2021" name="BMC Biol.">
        <title>Horizontally acquired antibacterial genes associated with adaptive radiation of ladybird beetles.</title>
        <authorList>
            <person name="Li H.S."/>
            <person name="Tang X.F."/>
            <person name="Huang Y.H."/>
            <person name="Xu Z.Y."/>
            <person name="Chen M.L."/>
            <person name="Du X.Y."/>
            <person name="Qiu B.Y."/>
            <person name="Chen P.T."/>
            <person name="Zhang W."/>
            <person name="Slipinski A."/>
            <person name="Escalona H.E."/>
            <person name="Waterhouse R.M."/>
            <person name="Zwick A."/>
            <person name="Pang H."/>
        </authorList>
    </citation>
    <scope>NUCLEOTIDE SEQUENCE [LARGE SCALE GENOMIC DNA]</scope>
    <source>
        <strain evidence="1">SYSU2018</strain>
    </source>
</reference>